<dbReference type="Gene3D" id="2.60.40.1120">
    <property type="entry name" value="Carboxypeptidase-like, regulatory domain"/>
    <property type="match status" value="1"/>
</dbReference>
<accession>A0ABS0KVV0</accession>
<dbReference type="SUPFAM" id="SSF49464">
    <property type="entry name" value="Carboxypeptidase regulatory domain-like"/>
    <property type="match status" value="1"/>
</dbReference>
<comment type="caution">
    <text evidence="1">The sequence shown here is derived from an EMBL/GenBank/DDBJ whole genome shotgun (WGS) entry which is preliminary data.</text>
</comment>
<name>A0ABS0KVV0_9BACT</name>
<protein>
    <submittedName>
        <fullName evidence="1">Carboxypeptidase regulatory-like domain-containing protein</fullName>
    </submittedName>
</protein>
<dbReference type="RefSeq" id="WP_196952980.1">
    <property type="nucleotide sequence ID" value="NZ_JADWYK010000001.1"/>
</dbReference>
<keyword evidence="2" id="KW-1185">Reference proteome</keyword>
<organism evidence="1 2">
    <name type="scientific">Hymenobacter guriensis</name>
    <dbReference type="NCBI Taxonomy" id="2793065"/>
    <lineage>
        <taxon>Bacteria</taxon>
        <taxon>Pseudomonadati</taxon>
        <taxon>Bacteroidota</taxon>
        <taxon>Cytophagia</taxon>
        <taxon>Cytophagales</taxon>
        <taxon>Hymenobacteraceae</taxon>
        <taxon>Hymenobacter</taxon>
    </lineage>
</organism>
<proteinExistence type="predicted"/>
<dbReference type="Pfam" id="PF13620">
    <property type="entry name" value="CarboxypepD_reg"/>
    <property type="match status" value="1"/>
</dbReference>
<dbReference type="EMBL" id="JADWYK010000001">
    <property type="protein sequence ID" value="MBG8551916.1"/>
    <property type="molecule type" value="Genomic_DNA"/>
</dbReference>
<dbReference type="Proteomes" id="UP000601099">
    <property type="component" value="Unassembled WGS sequence"/>
</dbReference>
<gene>
    <name evidence="1" type="ORF">I5L79_00060</name>
</gene>
<evidence type="ECO:0000313" key="1">
    <source>
        <dbReference type="EMBL" id="MBG8551916.1"/>
    </source>
</evidence>
<sequence length="253" mass="27530">MRRSQPLVFIPGKFLLLGLLVATLWACDKEDASGVVQGTILLLDEQGHTAADNSGAVVSLLGQTSGPTATTTADGSFTLTGLNKGKHRLQISKDGYGTYQTEQLSVQENTSLNKPVRLGQIPTWTMSVRPRSRPIGTNDLLLAGALSARQSDQPIIRTGRLYLRIGDKPPTPTEYDYTIPVKEGGPYPDLWRDSLTYDKLRDLGFKPYLVNQVAVFPENPAADSYLDAKTGKEVFPASQTQLTNASAISFTYP</sequence>
<dbReference type="InterPro" id="IPR008969">
    <property type="entry name" value="CarboxyPept-like_regulatory"/>
</dbReference>
<reference evidence="1 2" key="1">
    <citation type="submission" date="2020-11" db="EMBL/GenBank/DDBJ databases">
        <title>Hymenobacter sp.</title>
        <authorList>
            <person name="Kim M.K."/>
        </authorList>
    </citation>
    <scope>NUCLEOTIDE SEQUENCE [LARGE SCALE GENOMIC DNA]</scope>
    <source>
        <strain evidence="1 2">BT594</strain>
    </source>
</reference>
<evidence type="ECO:0000313" key="2">
    <source>
        <dbReference type="Proteomes" id="UP000601099"/>
    </source>
</evidence>